<feature type="transmembrane region" description="Helical" evidence="1">
    <location>
        <begin position="141"/>
        <end position="158"/>
    </location>
</feature>
<feature type="transmembrane region" description="Helical" evidence="1">
    <location>
        <begin position="370"/>
        <end position="396"/>
    </location>
</feature>
<feature type="transmembrane region" description="Helical" evidence="1">
    <location>
        <begin position="13"/>
        <end position="31"/>
    </location>
</feature>
<keyword evidence="3" id="KW-1185">Reference proteome</keyword>
<feature type="transmembrane region" description="Helical" evidence="1">
    <location>
        <begin position="333"/>
        <end position="350"/>
    </location>
</feature>
<keyword evidence="1" id="KW-0472">Membrane</keyword>
<dbReference type="Proteomes" id="UP001596030">
    <property type="component" value="Unassembled WGS sequence"/>
</dbReference>
<dbReference type="EMBL" id="JBHSEU010000021">
    <property type="protein sequence ID" value="MFC4539753.1"/>
    <property type="molecule type" value="Genomic_DNA"/>
</dbReference>
<evidence type="ECO:0008006" key="4">
    <source>
        <dbReference type="Google" id="ProtNLM"/>
    </source>
</evidence>
<accession>A0ABV9D4T1</accession>
<feature type="transmembrane region" description="Helical" evidence="1">
    <location>
        <begin position="164"/>
        <end position="193"/>
    </location>
</feature>
<feature type="transmembrane region" description="Helical" evidence="1">
    <location>
        <begin position="205"/>
        <end position="223"/>
    </location>
</feature>
<evidence type="ECO:0000313" key="3">
    <source>
        <dbReference type="Proteomes" id="UP001596030"/>
    </source>
</evidence>
<dbReference type="RefSeq" id="WP_246975482.1">
    <property type="nucleotide sequence ID" value="NZ_JAKGAN010000008.1"/>
</dbReference>
<name>A0ABV9D4T1_9GAMM</name>
<organism evidence="2 3">
    <name type="scientific">Chromohalobacter sarecensis</name>
    <dbReference type="NCBI Taxonomy" id="245294"/>
    <lineage>
        <taxon>Bacteria</taxon>
        <taxon>Pseudomonadati</taxon>
        <taxon>Pseudomonadota</taxon>
        <taxon>Gammaproteobacteria</taxon>
        <taxon>Oceanospirillales</taxon>
        <taxon>Halomonadaceae</taxon>
        <taxon>Chromohalobacter</taxon>
    </lineage>
</organism>
<feature type="transmembrane region" description="Helical" evidence="1">
    <location>
        <begin position="278"/>
        <end position="296"/>
    </location>
</feature>
<keyword evidence="1" id="KW-1133">Transmembrane helix</keyword>
<evidence type="ECO:0000256" key="1">
    <source>
        <dbReference type="SAM" id="Phobius"/>
    </source>
</evidence>
<sequence>MDIKSNAWDVRDVGKISLFLACSFVALIVWVRSNPHLFFNGTSYLSDWNYTHYLFNYDEGFVKRGIVGDSLKTLVGHVSYDFVNFFSYISLGGLSFLFFLFVSKPYVDYGRRFGAFLLLIFAATSPATLQHFAFDVGRFDLIIYIVFILIILSIKFLAERSVYATFAIVVAGLSLSVLLHEAALFMILPLSLVFWNYIDPSRKGVVCQGVSFTVIFFMTFLVSTRGEYSALGFEDHLEALRGVYGDRVMSSSLVVIHNSSLEENVSRTIRLGLSFPRIVHHGALIFFMMPFAYMMYKLYMSIRSQVDIRVKLIFIASLSPLALYPLGQDHFRWWSLAITNIILSICFVVLRDKVIREGVLSFFEDRVRLVAFVVLFGLVSGPLGVTESFDVVVYAAKFVGSIIPGL</sequence>
<proteinExistence type="predicted"/>
<keyword evidence="1" id="KW-0812">Transmembrane</keyword>
<gene>
    <name evidence="2" type="ORF">ACFO0U_13320</name>
</gene>
<feature type="transmembrane region" description="Helical" evidence="1">
    <location>
        <begin position="113"/>
        <end position="134"/>
    </location>
</feature>
<comment type="caution">
    <text evidence="2">The sequence shown here is derived from an EMBL/GenBank/DDBJ whole genome shotgun (WGS) entry which is preliminary data.</text>
</comment>
<feature type="transmembrane region" description="Helical" evidence="1">
    <location>
        <begin position="82"/>
        <end position="101"/>
    </location>
</feature>
<reference evidence="3" key="1">
    <citation type="journal article" date="2019" name="Int. J. Syst. Evol. Microbiol.">
        <title>The Global Catalogue of Microorganisms (GCM) 10K type strain sequencing project: providing services to taxonomists for standard genome sequencing and annotation.</title>
        <authorList>
            <consortium name="The Broad Institute Genomics Platform"/>
            <consortium name="The Broad Institute Genome Sequencing Center for Infectious Disease"/>
            <person name="Wu L."/>
            <person name="Ma J."/>
        </authorList>
    </citation>
    <scope>NUCLEOTIDE SEQUENCE [LARGE SCALE GENOMIC DNA]</scope>
    <source>
        <strain evidence="3">CGMCC 1.12121</strain>
    </source>
</reference>
<protein>
    <recommendedName>
        <fullName evidence="4">Glycosyltransferase RgtA/B/C/D-like domain-containing protein</fullName>
    </recommendedName>
</protein>
<evidence type="ECO:0000313" key="2">
    <source>
        <dbReference type="EMBL" id="MFC4539753.1"/>
    </source>
</evidence>